<evidence type="ECO:0000256" key="1">
    <source>
        <dbReference type="PROSITE-ProRule" id="PRU00285"/>
    </source>
</evidence>
<comment type="similarity">
    <text evidence="1">Belongs to the small heat shock protein (HSP20) family.</text>
</comment>
<protein>
    <recommendedName>
        <fullName evidence="2">SHSP domain-containing protein</fullName>
    </recommendedName>
</protein>
<dbReference type="InterPro" id="IPR008978">
    <property type="entry name" value="HSP20-like_chaperone"/>
</dbReference>
<dbReference type="InterPro" id="IPR002068">
    <property type="entry name" value="A-crystallin/Hsp20_dom"/>
</dbReference>
<dbReference type="SUPFAM" id="SSF49764">
    <property type="entry name" value="HSP20-like chaperones"/>
    <property type="match status" value="1"/>
</dbReference>
<name>A0A9W8M0U0_9FUNG</name>
<proteinExistence type="inferred from homology"/>
<organism evidence="3 4">
    <name type="scientific">Coemansia brasiliensis</name>
    <dbReference type="NCBI Taxonomy" id="2650707"/>
    <lineage>
        <taxon>Eukaryota</taxon>
        <taxon>Fungi</taxon>
        <taxon>Fungi incertae sedis</taxon>
        <taxon>Zoopagomycota</taxon>
        <taxon>Kickxellomycotina</taxon>
        <taxon>Kickxellomycetes</taxon>
        <taxon>Kickxellales</taxon>
        <taxon>Kickxellaceae</taxon>
        <taxon>Coemansia</taxon>
    </lineage>
</organism>
<dbReference type="Gene3D" id="2.60.40.790">
    <property type="match status" value="1"/>
</dbReference>
<comment type="caution">
    <text evidence="3">The sequence shown here is derived from an EMBL/GenBank/DDBJ whole genome shotgun (WGS) entry which is preliminary data.</text>
</comment>
<feature type="domain" description="SHSP" evidence="2">
    <location>
        <begin position="52"/>
        <end position="151"/>
    </location>
</feature>
<keyword evidence="4" id="KW-1185">Reference proteome</keyword>
<evidence type="ECO:0000313" key="4">
    <source>
        <dbReference type="Proteomes" id="UP001139887"/>
    </source>
</evidence>
<dbReference type="PROSITE" id="PS01031">
    <property type="entry name" value="SHSP"/>
    <property type="match status" value="1"/>
</dbReference>
<accession>A0A9W8M0U0</accession>
<dbReference type="OrthoDB" id="1431247at2759"/>
<evidence type="ECO:0000259" key="2">
    <source>
        <dbReference type="PROSITE" id="PS01031"/>
    </source>
</evidence>
<reference evidence="3" key="1">
    <citation type="submission" date="2022-07" db="EMBL/GenBank/DDBJ databases">
        <title>Phylogenomic reconstructions and comparative analyses of Kickxellomycotina fungi.</title>
        <authorList>
            <person name="Reynolds N.K."/>
            <person name="Stajich J.E."/>
            <person name="Barry K."/>
            <person name="Grigoriev I.V."/>
            <person name="Crous P."/>
            <person name="Smith M.E."/>
        </authorList>
    </citation>
    <scope>NUCLEOTIDE SEQUENCE</scope>
    <source>
        <strain evidence="3">NRRL 1566</strain>
    </source>
</reference>
<dbReference type="Proteomes" id="UP001139887">
    <property type="component" value="Unassembled WGS sequence"/>
</dbReference>
<dbReference type="EMBL" id="JANBUW010000080">
    <property type="protein sequence ID" value="KAJ2849403.1"/>
    <property type="molecule type" value="Genomic_DNA"/>
</dbReference>
<evidence type="ECO:0000313" key="3">
    <source>
        <dbReference type="EMBL" id="KAJ2849403.1"/>
    </source>
</evidence>
<gene>
    <name evidence="3" type="ORF">IWW36_002649</name>
</gene>
<sequence length="151" mass="16750">MATTTPQPSSVVTKAGRDMEELFDGFFGSIETLRQNNTAAEHQNVNATISSISSNLWSPKTERIEYSNHIQILAHLPHVPSNQIHINVDTPGHLKIYCECSLKASYDCGSDRISERQLGQFEKDIPLPLTAQVDQMSVICKDADVIITIPK</sequence>
<dbReference type="AlphaFoldDB" id="A0A9W8M0U0"/>
<dbReference type="CDD" id="cd06464">
    <property type="entry name" value="ACD_sHsps-like"/>
    <property type="match status" value="1"/>
</dbReference>